<comment type="caution">
    <text evidence="11">The sequence shown here is derived from an EMBL/GenBank/DDBJ whole genome shotgun (WGS) entry which is preliminary data.</text>
</comment>
<keyword evidence="12" id="KW-1185">Reference proteome</keyword>
<dbReference type="Pfam" id="PF04178">
    <property type="entry name" value="Got1"/>
    <property type="match status" value="1"/>
</dbReference>
<evidence type="ECO:0000256" key="9">
    <source>
        <dbReference type="RuleBase" id="RU363111"/>
    </source>
</evidence>
<dbReference type="InterPro" id="IPR007305">
    <property type="entry name" value="Vesicle_transpt_Got1/SFT2"/>
</dbReference>
<dbReference type="EMBL" id="JARK01001575">
    <property type="protein sequence ID" value="EYB88917.1"/>
    <property type="molecule type" value="Genomic_DNA"/>
</dbReference>
<dbReference type="PANTHER" id="PTHR23137">
    <property type="entry name" value="VESICLE TRANSPORT PROTEIN-RELATED"/>
    <property type="match status" value="1"/>
</dbReference>
<feature type="transmembrane region" description="Helical" evidence="9">
    <location>
        <begin position="135"/>
        <end position="154"/>
    </location>
</feature>
<evidence type="ECO:0000256" key="1">
    <source>
        <dbReference type="ARBA" id="ARBA00003566"/>
    </source>
</evidence>
<evidence type="ECO:0000256" key="8">
    <source>
        <dbReference type="ARBA" id="ARBA00025800"/>
    </source>
</evidence>
<name>A0A016SEU6_9BILA</name>
<evidence type="ECO:0000313" key="11">
    <source>
        <dbReference type="EMBL" id="EYB88917.1"/>
    </source>
</evidence>
<dbReference type="GO" id="GO:0005737">
    <property type="term" value="C:cytoplasm"/>
    <property type="evidence" value="ECO:0007669"/>
    <property type="project" value="UniProtKB-ARBA"/>
</dbReference>
<evidence type="ECO:0000256" key="7">
    <source>
        <dbReference type="ARBA" id="ARBA00023136"/>
    </source>
</evidence>
<dbReference type="OrthoDB" id="660759at2759"/>
<dbReference type="GO" id="GO:0016020">
    <property type="term" value="C:membrane"/>
    <property type="evidence" value="ECO:0007669"/>
    <property type="project" value="UniProtKB-SubCell"/>
</dbReference>
<evidence type="ECO:0000256" key="2">
    <source>
        <dbReference type="ARBA" id="ARBA00004141"/>
    </source>
</evidence>
<evidence type="ECO:0000256" key="3">
    <source>
        <dbReference type="ARBA" id="ARBA00022448"/>
    </source>
</evidence>
<dbReference type="PANTHER" id="PTHR23137:SF36">
    <property type="entry name" value="VESICLE TRANSPORT PROTEIN SFT2C"/>
    <property type="match status" value="1"/>
</dbReference>
<protein>
    <recommendedName>
        <fullName evidence="9">Vesicle transport protein</fullName>
    </recommendedName>
</protein>
<dbReference type="GO" id="GO:0016192">
    <property type="term" value="P:vesicle-mediated transport"/>
    <property type="evidence" value="ECO:0007669"/>
    <property type="project" value="InterPro"/>
</dbReference>
<evidence type="ECO:0000256" key="4">
    <source>
        <dbReference type="ARBA" id="ARBA00022692"/>
    </source>
</evidence>
<comment type="caution">
    <text evidence="9">Lacks conserved residue(s) required for the propagation of feature annotation.</text>
</comment>
<sequence>MSALEAFVSEQKKKANASSLNSGFGSASFSSFGELRSKLSSSLGGFPLLSRSETADSQPLTDDVSVDGQLPNAKNRKNGGWFSSGDDGFCGMSRTQRIFAFFLSLLGALFCFSTAAFLIPMIIVSTRKFAALNTLGSFLLLMSFAFLWGPSAYLQHLLSAQRRLVTVCYMSALFATLYSSLWICVLGGQTSHRTLPVLDFVPGKIQQEHPESHLSVLELELIESWHCAAAEHFVHTHRGHISRFLADLEGFIICGVLGGHLWKCVGISG</sequence>
<proteinExistence type="inferred from homology"/>
<evidence type="ECO:0000256" key="6">
    <source>
        <dbReference type="ARBA" id="ARBA00022989"/>
    </source>
</evidence>
<comment type="similarity">
    <text evidence="8 9">Belongs to the SFT2 family.</text>
</comment>
<evidence type="ECO:0000256" key="5">
    <source>
        <dbReference type="ARBA" id="ARBA00022927"/>
    </source>
</evidence>
<reference evidence="12" key="1">
    <citation type="journal article" date="2015" name="Nat. Genet.">
        <title>The genome and transcriptome of the zoonotic hookworm Ancylostoma ceylanicum identify infection-specific gene families.</title>
        <authorList>
            <person name="Schwarz E.M."/>
            <person name="Hu Y."/>
            <person name="Antoshechkin I."/>
            <person name="Miller M.M."/>
            <person name="Sternberg P.W."/>
            <person name="Aroian R.V."/>
        </authorList>
    </citation>
    <scope>NUCLEOTIDE SEQUENCE</scope>
    <source>
        <strain evidence="12">HY135</strain>
    </source>
</reference>
<feature type="region of interest" description="Disordered" evidence="10">
    <location>
        <begin position="53"/>
        <end position="72"/>
    </location>
</feature>
<organism evidence="11 12">
    <name type="scientific">Ancylostoma ceylanicum</name>
    <dbReference type="NCBI Taxonomy" id="53326"/>
    <lineage>
        <taxon>Eukaryota</taxon>
        <taxon>Metazoa</taxon>
        <taxon>Ecdysozoa</taxon>
        <taxon>Nematoda</taxon>
        <taxon>Chromadorea</taxon>
        <taxon>Rhabditida</taxon>
        <taxon>Rhabditina</taxon>
        <taxon>Rhabditomorpha</taxon>
        <taxon>Strongyloidea</taxon>
        <taxon>Ancylostomatidae</taxon>
        <taxon>Ancylostomatinae</taxon>
        <taxon>Ancylostoma</taxon>
    </lineage>
</organism>
<dbReference type="InterPro" id="IPR011691">
    <property type="entry name" value="Vesicle_transpt_SFT2"/>
</dbReference>
<dbReference type="GO" id="GO:0012505">
    <property type="term" value="C:endomembrane system"/>
    <property type="evidence" value="ECO:0007669"/>
    <property type="project" value="UniProtKB-ARBA"/>
</dbReference>
<comment type="subcellular location">
    <subcellularLocation>
        <location evidence="2 9">Membrane</location>
        <topology evidence="2 9">Multi-pass membrane protein</topology>
    </subcellularLocation>
</comment>
<evidence type="ECO:0000256" key="10">
    <source>
        <dbReference type="SAM" id="MobiDB-lite"/>
    </source>
</evidence>
<comment type="function">
    <text evidence="1 9">May be involved in fusion of retrograde transport vesicles derived from an endocytic compartment with the Golgi complex.</text>
</comment>
<gene>
    <name evidence="11" type="primary">Acey_s0239.g3306</name>
    <name evidence="11" type="synonym">Acey-C18E9.10</name>
    <name evidence="11" type="ORF">Y032_0239g3306</name>
</gene>
<keyword evidence="3 9" id="KW-0813">Transport</keyword>
<keyword evidence="6 9" id="KW-1133">Transmembrane helix</keyword>
<keyword evidence="4 9" id="KW-0812">Transmembrane</keyword>
<accession>A0A016SEU6</accession>
<evidence type="ECO:0000313" key="12">
    <source>
        <dbReference type="Proteomes" id="UP000024635"/>
    </source>
</evidence>
<feature type="transmembrane region" description="Helical" evidence="9">
    <location>
        <begin position="98"/>
        <end position="123"/>
    </location>
</feature>
<keyword evidence="7 9" id="KW-0472">Membrane</keyword>
<keyword evidence="5 9" id="KW-0653">Protein transport</keyword>
<dbReference type="GO" id="GO:0015031">
    <property type="term" value="P:protein transport"/>
    <property type="evidence" value="ECO:0007669"/>
    <property type="project" value="UniProtKB-KW"/>
</dbReference>
<dbReference type="AlphaFoldDB" id="A0A016SEU6"/>
<dbReference type="Proteomes" id="UP000024635">
    <property type="component" value="Unassembled WGS sequence"/>
</dbReference>
<feature type="transmembrane region" description="Helical" evidence="9">
    <location>
        <begin position="166"/>
        <end position="188"/>
    </location>
</feature>